<dbReference type="RefSeq" id="WP_024997491.1">
    <property type="nucleotide sequence ID" value="NZ_ATZI01000010.1"/>
</dbReference>
<protein>
    <submittedName>
        <fullName evidence="1">Uncharacterized protein</fullName>
    </submittedName>
</protein>
<dbReference type="Proteomes" id="UP000027601">
    <property type="component" value="Unassembled WGS sequence"/>
</dbReference>
<accession>A0A069DC94</accession>
<sequence length="187" mass="21793">MSSTAVNNYIAKRYDRWLDYASYHCGLVGISDEAHDVLNEVLCSLLQKSDRLLEKLLSTKKNGYTELDFFVLRMIKLNVTSPTSPYQSKYKRIPADDNADYLRMDIEDVPDNEIDTPGITLERMHQVREVFESLDLSPLAKRVFEFHFFQDNNFSEWVGPESQKQLYEIYNGVQSLIKQKLSGEFIF</sequence>
<dbReference type="OrthoDB" id="1046728at2"/>
<reference evidence="1 2" key="1">
    <citation type="journal article" date="2015" name="Microbes Environ.">
        <title>Distribution and evolution of nitrogen fixation genes in the phylum bacteroidetes.</title>
        <authorList>
            <person name="Inoue J."/>
            <person name="Oshima K."/>
            <person name="Suda W."/>
            <person name="Sakamoto M."/>
            <person name="Iino T."/>
            <person name="Noda S."/>
            <person name="Hongoh Y."/>
            <person name="Hattori M."/>
            <person name="Ohkuma M."/>
        </authorList>
    </citation>
    <scope>NUCLEOTIDE SEQUENCE [LARGE SCALE GENOMIC DNA]</scope>
    <source>
        <strain evidence="1 2">JCM 15093</strain>
    </source>
</reference>
<keyword evidence="2" id="KW-1185">Reference proteome</keyword>
<dbReference type="AlphaFoldDB" id="A0A069DC94"/>
<comment type="caution">
    <text evidence="1">The sequence shown here is derived from an EMBL/GenBank/DDBJ whole genome shotgun (WGS) entry which is preliminary data.</text>
</comment>
<dbReference type="eggNOG" id="ENOG5033TUH">
    <property type="taxonomic scope" value="Bacteria"/>
</dbReference>
<evidence type="ECO:0000313" key="2">
    <source>
        <dbReference type="Proteomes" id="UP000027601"/>
    </source>
</evidence>
<organism evidence="1 2">
    <name type="scientific">Bacteroides graminisolvens DSM 19988 = JCM 15093</name>
    <dbReference type="NCBI Taxonomy" id="1121097"/>
    <lineage>
        <taxon>Bacteria</taxon>
        <taxon>Pseudomonadati</taxon>
        <taxon>Bacteroidota</taxon>
        <taxon>Bacteroidia</taxon>
        <taxon>Bacteroidales</taxon>
        <taxon>Bacteroidaceae</taxon>
        <taxon>Bacteroides</taxon>
    </lineage>
</organism>
<dbReference type="EMBL" id="BAJS01000033">
    <property type="protein sequence ID" value="GAK37939.1"/>
    <property type="molecule type" value="Genomic_DNA"/>
</dbReference>
<proteinExistence type="predicted"/>
<name>A0A069DC94_9BACE</name>
<evidence type="ECO:0000313" key="1">
    <source>
        <dbReference type="EMBL" id="GAK37939.1"/>
    </source>
</evidence>
<dbReference type="STRING" id="1121097.GCA_000428125_02374"/>
<gene>
    <name evidence="1" type="ORF">JCM15093_3229</name>
</gene>